<evidence type="ECO:0000313" key="1">
    <source>
        <dbReference type="EMBL" id="MBX64345.1"/>
    </source>
</evidence>
<reference evidence="1" key="1">
    <citation type="submission" date="2018-02" db="EMBL/GenBank/DDBJ databases">
        <title>Rhizophora mucronata_Transcriptome.</title>
        <authorList>
            <person name="Meera S.P."/>
            <person name="Sreeshan A."/>
            <person name="Augustine A."/>
        </authorList>
    </citation>
    <scope>NUCLEOTIDE SEQUENCE</scope>
    <source>
        <tissue evidence="1">Leaf</tissue>
    </source>
</reference>
<dbReference type="AlphaFoldDB" id="A0A2P2QBK5"/>
<accession>A0A2P2QBK5</accession>
<dbReference type="Gene3D" id="3.30.70.270">
    <property type="match status" value="1"/>
</dbReference>
<proteinExistence type="predicted"/>
<protein>
    <submittedName>
        <fullName evidence="1">Uncharacterized protein</fullName>
    </submittedName>
</protein>
<dbReference type="EMBL" id="GGEC01083861">
    <property type="protein sequence ID" value="MBX64345.1"/>
    <property type="molecule type" value="Transcribed_RNA"/>
</dbReference>
<dbReference type="InterPro" id="IPR043128">
    <property type="entry name" value="Rev_trsase/Diguanyl_cyclase"/>
</dbReference>
<sequence length="54" mass="6278">MNPSEIKAMKAYPIPTIASLHSFLGLMGYYQKFIKNYGILGKPLTWLLRKDDFR</sequence>
<dbReference type="InterPro" id="IPR043502">
    <property type="entry name" value="DNA/RNA_pol_sf"/>
</dbReference>
<name>A0A2P2QBK5_RHIMU</name>
<dbReference type="SUPFAM" id="SSF56672">
    <property type="entry name" value="DNA/RNA polymerases"/>
    <property type="match status" value="1"/>
</dbReference>
<organism evidence="1">
    <name type="scientific">Rhizophora mucronata</name>
    <name type="common">Asiatic mangrove</name>
    <dbReference type="NCBI Taxonomy" id="61149"/>
    <lineage>
        <taxon>Eukaryota</taxon>
        <taxon>Viridiplantae</taxon>
        <taxon>Streptophyta</taxon>
        <taxon>Embryophyta</taxon>
        <taxon>Tracheophyta</taxon>
        <taxon>Spermatophyta</taxon>
        <taxon>Magnoliopsida</taxon>
        <taxon>eudicotyledons</taxon>
        <taxon>Gunneridae</taxon>
        <taxon>Pentapetalae</taxon>
        <taxon>rosids</taxon>
        <taxon>fabids</taxon>
        <taxon>Malpighiales</taxon>
        <taxon>Rhizophoraceae</taxon>
        <taxon>Rhizophora</taxon>
    </lineage>
</organism>